<dbReference type="PANTHER" id="PTHR11827:SF53">
    <property type="entry name" value="K+_CL-COTRANSPORTER"/>
    <property type="match status" value="1"/>
</dbReference>
<comment type="subcellular location">
    <subcellularLocation>
        <location evidence="1">Membrane</location>
        <topology evidence="1">Multi-pass membrane protein</topology>
    </subcellularLocation>
</comment>
<evidence type="ECO:0000313" key="8">
    <source>
        <dbReference type="EMBL" id="VDO95080.1"/>
    </source>
</evidence>
<dbReference type="OrthoDB" id="2020542at2759"/>
<dbReference type="EMBL" id="UZAM01006905">
    <property type="protein sequence ID" value="VDO95080.1"/>
    <property type="molecule type" value="Genomic_DNA"/>
</dbReference>
<protein>
    <submittedName>
        <fullName evidence="10">Solute carrier family 12 member 6</fullName>
    </submittedName>
</protein>
<organism evidence="10">
    <name type="scientific">Soboliphyme baturini</name>
    <dbReference type="NCBI Taxonomy" id="241478"/>
    <lineage>
        <taxon>Eukaryota</taxon>
        <taxon>Metazoa</taxon>
        <taxon>Ecdysozoa</taxon>
        <taxon>Nematoda</taxon>
        <taxon>Enoplea</taxon>
        <taxon>Dorylaimia</taxon>
        <taxon>Dioctophymatida</taxon>
        <taxon>Dioctophymatoidea</taxon>
        <taxon>Soboliphymatidae</taxon>
        <taxon>Soboliphyme</taxon>
    </lineage>
</organism>
<dbReference type="Proteomes" id="UP000270296">
    <property type="component" value="Unassembled WGS sequence"/>
</dbReference>
<dbReference type="GO" id="GO:0045202">
    <property type="term" value="C:synapse"/>
    <property type="evidence" value="ECO:0007669"/>
    <property type="project" value="GOC"/>
</dbReference>
<feature type="transmembrane region" description="Helical" evidence="5">
    <location>
        <begin position="407"/>
        <end position="432"/>
    </location>
</feature>
<dbReference type="InterPro" id="IPR004842">
    <property type="entry name" value="SLC12A_fam"/>
</dbReference>
<sequence>MEEKNSIPPLPPKEEVQRNPSILSRISHASKRGLALYEDDTNTNMQTLATYLKSISGVATDDEKTKKTKLGTLLGVYLPSIQHILGVQMFLRLLWIVGIAGAGEAFVIVFMCCLCVSLCPYVAVRFDINFDALFQTFLTSISISAIATNGKVESGGAYFMISRNLGPEFGGAIGILFYLANTVATSMYLVGGVEILLLYLAPSLPRFGTSNSPDDEQMFNNFRLYGTFFLLLIFIICCFGVKFVQFFAPMTLACVILSIISVFIGAFVYNSHSSERICMLGDELLYRHILTDANGTFVCNRTEVLDRLFCHLDADNVTVCEPYFERHDFHLVVATPGLMSGELSNNFKPNYMQAGEATVGQFGKPEREVTQDITTNFFILLAIFFPSVTGIMTGANMSGDLKNPQRSIPIGTIAAQLTTSIIYLCLVLVYAGSVEGHLLRDKYGSSLGGTMVAGKISWPTEWILLIGSFTSCFGAGLQCLCTAPRLLQSIAKDNLLPFLNPFSVVTKRNEPFRALVVTTLIAEGAILIGGIDYVAPVVDFFFLMSYCFVNLACALQTLLNAPNWRPRFRFYHWVLSIVGALLCIFIMFATHWYYGLVVSVLCAFLYKYIEYKGAKKEWGDGIRGLALATAQYSLLRIEHTQIHPKNWRPQVLVLLKSRKYYEITNQKLLQFASQLKAGRGLTMVATILKGSLSNPDDRQRVEETEKYLKESMQKAKVKGFTEVVLCENVSENVSTVLQCVGMASLRPNTVIVGWPHNWKDGVKRQEDYYSFLDAVYRASAADKCLLVPKGLALFPQIGDQLSGNIDVWWIIHDGGLLILLPFLLKQHRVWRNCKLRIFAAAKTEDNTVKMKEDLQRWVYQLRIEAVVNVVELDEYVIPAYTYERTLQMTERVRLAHDLRLTAREIASQVRCCCDLRLAKPEHQSSTNLPYLNTLVAVSDFY</sequence>
<evidence type="ECO:0000256" key="1">
    <source>
        <dbReference type="ARBA" id="ARBA00004141"/>
    </source>
</evidence>
<dbReference type="WBParaSite" id="SBAD_0000175101-mRNA-1">
    <property type="protein sequence ID" value="SBAD_0000175101-mRNA-1"/>
    <property type="gene ID" value="SBAD_0000175101"/>
</dbReference>
<proteinExistence type="predicted"/>
<dbReference type="GO" id="GO:1990573">
    <property type="term" value="P:potassium ion import across plasma membrane"/>
    <property type="evidence" value="ECO:0007669"/>
    <property type="project" value="TreeGrafter"/>
</dbReference>
<evidence type="ECO:0000259" key="7">
    <source>
        <dbReference type="Pfam" id="PF03522"/>
    </source>
</evidence>
<keyword evidence="4 5" id="KW-0472">Membrane</keyword>
<feature type="domain" description="Amino acid permease/ SLC12A" evidence="6">
    <location>
        <begin position="362"/>
        <end position="652"/>
    </location>
</feature>
<feature type="domain" description="SLC12A transporter C-terminal" evidence="7">
    <location>
        <begin position="800"/>
        <end position="865"/>
    </location>
</feature>
<feature type="transmembrane region" description="Helical" evidence="5">
    <location>
        <begin position="540"/>
        <end position="558"/>
    </location>
</feature>
<feature type="domain" description="SLC12A transporter C-terminal" evidence="7">
    <location>
        <begin position="667"/>
        <end position="794"/>
    </location>
</feature>
<feature type="transmembrane region" description="Helical" evidence="5">
    <location>
        <begin position="93"/>
        <end position="123"/>
    </location>
</feature>
<feature type="transmembrane region" description="Helical" evidence="5">
    <location>
        <begin position="570"/>
        <end position="587"/>
    </location>
</feature>
<evidence type="ECO:0000256" key="5">
    <source>
        <dbReference type="SAM" id="Phobius"/>
    </source>
</evidence>
<dbReference type="GO" id="GO:0055064">
    <property type="term" value="P:chloride ion homeostasis"/>
    <property type="evidence" value="ECO:0007669"/>
    <property type="project" value="TreeGrafter"/>
</dbReference>
<reference evidence="8 9" key="2">
    <citation type="submission" date="2018-11" db="EMBL/GenBank/DDBJ databases">
        <authorList>
            <consortium name="Pathogen Informatics"/>
        </authorList>
    </citation>
    <scope>NUCLEOTIDE SEQUENCE [LARGE SCALE GENOMIC DNA]</scope>
</reference>
<reference evidence="10" key="1">
    <citation type="submission" date="2016-06" db="UniProtKB">
        <authorList>
            <consortium name="WormBaseParasite"/>
        </authorList>
    </citation>
    <scope>IDENTIFICATION</scope>
</reference>
<dbReference type="PANTHER" id="PTHR11827">
    <property type="entry name" value="SOLUTE CARRIER FAMILY 12, CATION COTRANSPORTERS"/>
    <property type="match status" value="1"/>
</dbReference>
<dbReference type="Gene3D" id="1.20.1740.10">
    <property type="entry name" value="Amino acid/polyamine transporter I"/>
    <property type="match status" value="1"/>
</dbReference>
<dbReference type="Pfam" id="PF03522">
    <property type="entry name" value="SLC12"/>
    <property type="match status" value="2"/>
</dbReference>
<evidence type="ECO:0000259" key="6">
    <source>
        <dbReference type="Pfam" id="PF00324"/>
    </source>
</evidence>
<evidence type="ECO:0000256" key="2">
    <source>
        <dbReference type="ARBA" id="ARBA00022692"/>
    </source>
</evidence>
<feature type="transmembrane region" description="Helical" evidence="5">
    <location>
        <begin position="377"/>
        <end position="395"/>
    </location>
</feature>
<dbReference type="InterPro" id="IPR018491">
    <property type="entry name" value="SLC12_C"/>
</dbReference>
<keyword evidence="3 5" id="KW-1133">Transmembrane helix</keyword>
<feature type="transmembrane region" description="Helical" evidence="5">
    <location>
        <begin position="222"/>
        <end position="244"/>
    </location>
</feature>
<dbReference type="AlphaFoldDB" id="A0A183IDG9"/>
<feature type="transmembrane region" description="Helical" evidence="5">
    <location>
        <begin position="175"/>
        <end position="201"/>
    </location>
</feature>
<dbReference type="InterPro" id="IPR004841">
    <property type="entry name" value="AA-permease/SLC12A_dom"/>
</dbReference>
<dbReference type="GO" id="GO:0007268">
    <property type="term" value="P:chemical synaptic transmission"/>
    <property type="evidence" value="ECO:0007669"/>
    <property type="project" value="TreeGrafter"/>
</dbReference>
<evidence type="ECO:0000256" key="3">
    <source>
        <dbReference type="ARBA" id="ARBA00022989"/>
    </source>
</evidence>
<feature type="transmembrane region" description="Helical" evidence="5">
    <location>
        <begin position="250"/>
        <end position="269"/>
    </location>
</feature>
<evidence type="ECO:0000313" key="9">
    <source>
        <dbReference type="Proteomes" id="UP000270296"/>
    </source>
</evidence>
<dbReference type="GO" id="GO:0015379">
    <property type="term" value="F:potassium:chloride symporter activity"/>
    <property type="evidence" value="ECO:0007669"/>
    <property type="project" value="TreeGrafter"/>
</dbReference>
<keyword evidence="2 5" id="KW-0812">Transmembrane</keyword>
<accession>A0A183IDG9</accession>
<feature type="transmembrane region" description="Helical" evidence="5">
    <location>
        <begin position="514"/>
        <end position="534"/>
    </location>
</feature>
<dbReference type="Pfam" id="PF00324">
    <property type="entry name" value="AA_permease"/>
    <property type="match status" value="2"/>
</dbReference>
<dbReference type="GO" id="GO:0055075">
    <property type="term" value="P:potassium ion homeostasis"/>
    <property type="evidence" value="ECO:0007669"/>
    <property type="project" value="TreeGrafter"/>
</dbReference>
<gene>
    <name evidence="8" type="ORF">SBAD_LOCUS1663</name>
</gene>
<evidence type="ECO:0000313" key="10">
    <source>
        <dbReference type="WBParaSite" id="SBAD_0000175101-mRNA-1"/>
    </source>
</evidence>
<dbReference type="GO" id="GO:0006884">
    <property type="term" value="P:cell volume homeostasis"/>
    <property type="evidence" value="ECO:0007669"/>
    <property type="project" value="TreeGrafter"/>
</dbReference>
<feature type="domain" description="Amino acid permease/ SLC12A" evidence="6">
    <location>
        <begin position="134"/>
        <end position="272"/>
    </location>
</feature>
<name>A0A183IDG9_9BILA</name>
<keyword evidence="9" id="KW-1185">Reference proteome</keyword>
<dbReference type="GO" id="GO:0005886">
    <property type="term" value="C:plasma membrane"/>
    <property type="evidence" value="ECO:0007669"/>
    <property type="project" value="TreeGrafter"/>
</dbReference>
<evidence type="ECO:0000256" key="4">
    <source>
        <dbReference type="ARBA" id="ARBA00023136"/>
    </source>
</evidence>